<feature type="compositionally biased region" description="Acidic residues" evidence="5">
    <location>
        <begin position="287"/>
        <end position="296"/>
    </location>
</feature>
<dbReference type="InterPro" id="IPR004808">
    <property type="entry name" value="AP_endonuc_1"/>
</dbReference>
<comment type="cofactor">
    <cofactor evidence="1">
        <name>Mg(2+)</name>
        <dbReference type="ChEBI" id="CHEBI:18420"/>
    </cofactor>
</comment>
<dbReference type="InterPro" id="IPR036691">
    <property type="entry name" value="Endo/exonu/phosph_ase_sf"/>
</dbReference>
<proteinExistence type="predicted"/>
<protein>
    <submittedName>
        <fullName evidence="6">RNA-directed DNA polymerase, eukaryota</fullName>
    </submittedName>
</protein>
<organism evidence="6 7">
    <name type="scientific">Tanacetum coccineum</name>
    <dbReference type="NCBI Taxonomy" id="301880"/>
    <lineage>
        <taxon>Eukaryota</taxon>
        <taxon>Viridiplantae</taxon>
        <taxon>Streptophyta</taxon>
        <taxon>Embryophyta</taxon>
        <taxon>Tracheophyta</taxon>
        <taxon>Spermatophyta</taxon>
        <taxon>Magnoliopsida</taxon>
        <taxon>eudicotyledons</taxon>
        <taxon>Gunneridae</taxon>
        <taxon>Pentapetalae</taxon>
        <taxon>asterids</taxon>
        <taxon>campanulids</taxon>
        <taxon>Asterales</taxon>
        <taxon>Asteraceae</taxon>
        <taxon>Asteroideae</taxon>
        <taxon>Anthemideae</taxon>
        <taxon>Anthemidinae</taxon>
        <taxon>Tanacetum</taxon>
    </lineage>
</organism>
<keyword evidence="3" id="KW-0378">Hydrolase</keyword>
<keyword evidence="4" id="KW-0460">Magnesium</keyword>
<evidence type="ECO:0000256" key="2">
    <source>
        <dbReference type="ARBA" id="ARBA00022723"/>
    </source>
</evidence>
<reference evidence="6" key="1">
    <citation type="journal article" date="2022" name="Int. J. Mol. Sci.">
        <title>Draft Genome of Tanacetum Coccineum: Genomic Comparison of Closely Related Tanacetum-Family Plants.</title>
        <authorList>
            <person name="Yamashiro T."/>
            <person name="Shiraishi A."/>
            <person name="Nakayama K."/>
            <person name="Satake H."/>
        </authorList>
    </citation>
    <scope>NUCLEOTIDE SEQUENCE</scope>
</reference>
<sequence length="817" mass="92619">MGRLSSKEDDLVRISTSIYVTNFPTSFSAKDLFQTCKQYGHVVDSFIPLKKSKEGRFSREYKKDSGHTEKKKSQPYNSKAPEANKGVNVSGTVSSFVNVVMGKKNVDEVKESSPAIVLDDECLNVKDLSVSLMGRVKELASLNNLKKALCNEGFDSLKISYLGEFWVLLEFDNMKVKELFTGNVGVRSWFTDLRPASYDFVPEGRIAWVDIDGIPFKFWTMATLKKIVAKWGDLIDVDEYDETSFNSKRVCIYTKLHGCIFENSKIIFRGKVHWIRAIEVPGWTPEFAEEEEEDGQSVENDFGMNGQEEDNDKDESEEEEVPETEFEASVVKEGNTSEDPFNIYPLLNKDVNKKIDEDNSAQFPPGFTPDAETNGDKADGDCPVKGNTDQVTNCNVDKNNVEDVEHIESSDNLSESRCSGEIQDVYKAAYGGIYIKSVGGSLTHKAKKDWVKELCTKNKVNFVGLQETKMEAINLFDVRACWGNANFDCVHSDSVGKSRGILCIWDTSSFSRSSVTVSDYFVIIRGVWLKSGMDLLIVVVYAPHEAKEKRMLWEYLVHVSNQWKGEIVMMGDFNEVRYKADRFGSNFNAREADIFNSFILNAGIEEIPLGGSMYTWCHRLAKKMSKLDRFFVSRNLIVECPNISVVTLERDVWHEAPCNNHNAIRCFMSKLKFLKARIRGWLTVHRLNVKGDVNTLKHELGKLDKSIDKGCGSDEITCKRLETLNKIQQLNSIHASEFAQKAKINWAIEEDENVKFFHALLNKKRSQNNIRGILSNGVWLEDPALENKLESMMILENKLESLKLLENKIGVDEDPGE</sequence>
<dbReference type="Proteomes" id="UP001151760">
    <property type="component" value="Unassembled WGS sequence"/>
</dbReference>
<keyword evidence="6" id="KW-0808">Transferase</keyword>
<name>A0ABQ5J5K9_9ASTR</name>
<dbReference type="GO" id="GO:0003964">
    <property type="term" value="F:RNA-directed DNA polymerase activity"/>
    <property type="evidence" value="ECO:0007669"/>
    <property type="project" value="UniProtKB-KW"/>
</dbReference>
<accession>A0ABQ5J5K9</accession>
<comment type="caution">
    <text evidence="6">The sequence shown here is derived from an EMBL/GenBank/DDBJ whole genome shotgun (WGS) entry which is preliminary data.</text>
</comment>
<feature type="region of interest" description="Disordered" evidence="5">
    <location>
        <begin position="356"/>
        <end position="378"/>
    </location>
</feature>
<keyword evidence="6" id="KW-0548">Nucleotidyltransferase</keyword>
<evidence type="ECO:0000256" key="5">
    <source>
        <dbReference type="SAM" id="MobiDB-lite"/>
    </source>
</evidence>
<dbReference type="EMBL" id="BQNB010021555">
    <property type="protein sequence ID" value="GJU07591.1"/>
    <property type="molecule type" value="Genomic_DNA"/>
</dbReference>
<dbReference type="PANTHER" id="PTHR22748:SF11">
    <property type="entry name" value="OS07G0184032 PROTEIN"/>
    <property type="match status" value="1"/>
</dbReference>
<evidence type="ECO:0000256" key="4">
    <source>
        <dbReference type="ARBA" id="ARBA00022842"/>
    </source>
</evidence>
<dbReference type="PANTHER" id="PTHR22748">
    <property type="entry name" value="AP ENDONUCLEASE"/>
    <property type="match status" value="1"/>
</dbReference>
<feature type="compositionally biased region" description="Basic and acidic residues" evidence="5">
    <location>
        <begin position="57"/>
        <end position="72"/>
    </location>
</feature>
<evidence type="ECO:0000256" key="1">
    <source>
        <dbReference type="ARBA" id="ARBA00001946"/>
    </source>
</evidence>
<keyword evidence="6" id="KW-0695">RNA-directed DNA polymerase</keyword>
<feature type="region of interest" description="Disordered" evidence="5">
    <location>
        <begin position="57"/>
        <end position="86"/>
    </location>
</feature>
<dbReference type="SUPFAM" id="SSF56219">
    <property type="entry name" value="DNase I-like"/>
    <property type="match status" value="1"/>
</dbReference>
<feature type="region of interest" description="Disordered" evidence="5">
    <location>
        <begin position="285"/>
        <end position="330"/>
    </location>
</feature>
<dbReference type="SUPFAM" id="SSF54928">
    <property type="entry name" value="RNA-binding domain, RBD"/>
    <property type="match status" value="1"/>
</dbReference>
<evidence type="ECO:0000313" key="6">
    <source>
        <dbReference type="EMBL" id="GJU07591.1"/>
    </source>
</evidence>
<dbReference type="CDD" id="cd00590">
    <property type="entry name" value="RRM_SF"/>
    <property type="match status" value="1"/>
</dbReference>
<gene>
    <name evidence="6" type="ORF">Tco_1124021</name>
</gene>
<evidence type="ECO:0000256" key="3">
    <source>
        <dbReference type="ARBA" id="ARBA00022801"/>
    </source>
</evidence>
<keyword evidence="7" id="KW-1185">Reference proteome</keyword>
<evidence type="ECO:0000313" key="7">
    <source>
        <dbReference type="Proteomes" id="UP001151760"/>
    </source>
</evidence>
<dbReference type="Gene3D" id="3.60.10.10">
    <property type="entry name" value="Endonuclease/exonuclease/phosphatase"/>
    <property type="match status" value="1"/>
</dbReference>
<dbReference type="InterPro" id="IPR035979">
    <property type="entry name" value="RBD_domain_sf"/>
</dbReference>
<reference evidence="6" key="2">
    <citation type="submission" date="2022-01" db="EMBL/GenBank/DDBJ databases">
        <authorList>
            <person name="Yamashiro T."/>
            <person name="Shiraishi A."/>
            <person name="Satake H."/>
            <person name="Nakayama K."/>
        </authorList>
    </citation>
    <scope>NUCLEOTIDE SEQUENCE</scope>
</reference>
<keyword evidence="2" id="KW-0479">Metal-binding</keyword>
<feature type="compositionally biased region" description="Acidic residues" evidence="5">
    <location>
        <begin position="307"/>
        <end position="326"/>
    </location>
</feature>